<keyword evidence="2" id="KW-0479">Metal-binding</keyword>
<evidence type="ECO:0000313" key="7">
    <source>
        <dbReference type="Proteomes" id="UP000233440"/>
    </source>
</evidence>
<name>A0A2N3LKK8_9BACI</name>
<dbReference type="InterPro" id="IPR051453">
    <property type="entry name" value="MBL_Glyoxalase_II"/>
</dbReference>
<dbReference type="EMBL" id="PIQO01000006">
    <property type="protein sequence ID" value="PKR85069.1"/>
    <property type="molecule type" value="Genomic_DNA"/>
</dbReference>
<organism evidence="6 7">
    <name type="scientific">Heyndrickxia camelliae</name>
    <dbReference type="NCBI Taxonomy" id="1707093"/>
    <lineage>
        <taxon>Bacteria</taxon>
        <taxon>Bacillati</taxon>
        <taxon>Bacillota</taxon>
        <taxon>Bacilli</taxon>
        <taxon>Bacillales</taxon>
        <taxon>Bacillaceae</taxon>
        <taxon>Heyndrickxia</taxon>
    </lineage>
</organism>
<dbReference type="Pfam" id="PF00753">
    <property type="entry name" value="Lactamase_B"/>
    <property type="match status" value="1"/>
</dbReference>
<keyword evidence="4" id="KW-0862">Zinc</keyword>
<comment type="caution">
    <text evidence="6">The sequence shown here is derived from an EMBL/GenBank/DDBJ whole genome shotgun (WGS) entry which is preliminary data.</text>
</comment>
<accession>A0A2N3LKK8</accession>
<dbReference type="RefSeq" id="WP_101354050.1">
    <property type="nucleotide sequence ID" value="NZ_PIQO01000006.1"/>
</dbReference>
<dbReference type="GO" id="GO:0046872">
    <property type="term" value="F:metal ion binding"/>
    <property type="evidence" value="ECO:0007669"/>
    <property type="project" value="UniProtKB-KW"/>
</dbReference>
<feature type="domain" description="Metallo-beta-lactamase" evidence="5">
    <location>
        <begin position="12"/>
        <end position="192"/>
    </location>
</feature>
<dbReference type="InterPro" id="IPR036866">
    <property type="entry name" value="RibonucZ/Hydroxyglut_hydro"/>
</dbReference>
<evidence type="ECO:0000256" key="4">
    <source>
        <dbReference type="ARBA" id="ARBA00022833"/>
    </source>
</evidence>
<sequence length="211" mass="23660">MEWRQIPLGLLQTNCYVLYNPQKDCIIFDPGAEGEKLIAYLEKEQLKPQAILLTHAHFDHIGAVDEIRQYYKVPVYVHENEANWLTDSTLNGSQLFMNGRSITVSPPDKIIKKEEVLSIGGFTFEILETPGHSPGSVSFYVENMNTVFAGDTLFQGSIGRTDLPDGNQEQLLNSIKEKLLALPKETTVLPGHGPVTSIEKEVHFNPFINGY</sequence>
<dbReference type="AlphaFoldDB" id="A0A2N3LKK8"/>
<dbReference type="Gene3D" id="3.60.15.10">
    <property type="entry name" value="Ribonuclease Z/Hydroxyacylglutathione hydrolase-like"/>
    <property type="match status" value="1"/>
</dbReference>
<dbReference type="InterPro" id="IPR001279">
    <property type="entry name" value="Metallo-B-lactamas"/>
</dbReference>
<comment type="cofactor">
    <cofactor evidence="1">
        <name>Zn(2+)</name>
        <dbReference type="ChEBI" id="CHEBI:29105"/>
    </cofactor>
</comment>
<dbReference type="SUPFAM" id="SSF56281">
    <property type="entry name" value="Metallo-hydrolase/oxidoreductase"/>
    <property type="match status" value="1"/>
</dbReference>
<dbReference type="Proteomes" id="UP000233440">
    <property type="component" value="Unassembled WGS sequence"/>
</dbReference>
<gene>
    <name evidence="6" type="ORF">CWO92_09890</name>
</gene>
<keyword evidence="3" id="KW-0378">Hydrolase</keyword>
<keyword evidence="7" id="KW-1185">Reference proteome</keyword>
<dbReference type="GO" id="GO:0016787">
    <property type="term" value="F:hydrolase activity"/>
    <property type="evidence" value="ECO:0007669"/>
    <property type="project" value="UniProtKB-KW"/>
</dbReference>
<evidence type="ECO:0000256" key="2">
    <source>
        <dbReference type="ARBA" id="ARBA00022723"/>
    </source>
</evidence>
<proteinExistence type="predicted"/>
<evidence type="ECO:0000259" key="5">
    <source>
        <dbReference type="SMART" id="SM00849"/>
    </source>
</evidence>
<evidence type="ECO:0000313" key="6">
    <source>
        <dbReference type="EMBL" id="PKR85069.1"/>
    </source>
</evidence>
<dbReference type="OrthoDB" id="9802248at2"/>
<dbReference type="PANTHER" id="PTHR46233:SF3">
    <property type="entry name" value="HYDROXYACYLGLUTATHIONE HYDROLASE GLOC"/>
    <property type="match status" value="1"/>
</dbReference>
<evidence type="ECO:0000256" key="1">
    <source>
        <dbReference type="ARBA" id="ARBA00001947"/>
    </source>
</evidence>
<dbReference type="SMART" id="SM00849">
    <property type="entry name" value="Lactamase_B"/>
    <property type="match status" value="1"/>
</dbReference>
<dbReference type="PANTHER" id="PTHR46233">
    <property type="entry name" value="HYDROXYACYLGLUTATHIONE HYDROLASE GLOC"/>
    <property type="match status" value="1"/>
</dbReference>
<evidence type="ECO:0000256" key="3">
    <source>
        <dbReference type="ARBA" id="ARBA00022801"/>
    </source>
</evidence>
<reference evidence="6 7" key="1">
    <citation type="submission" date="2017-11" db="EMBL/GenBank/DDBJ databases">
        <title>Bacillus camelliae sp. nov., isolated from pu'er tea.</title>
        <authorList>
            <person name="Niu L."/>
        </authorList>
    </citation>
    <scope>NUCLEOTIDE SEQUENCE [LARGE SCALE GENOMIC DNA]</scope>
    <source>
        <strain evidence="6 7">7578-1</strain>
    </source>
</reference>
<dbReference type="CDD" id="cd06262">
    <property type="entry name" value="metallo-hydrolase-like_MBL-fold"/>
    <property type="match status" value="1"/>
</dbReference>
<protein>
    <recommendedName>
        <fullName evidence="5">Metallo-beta-lactamase domain-containing protein</fullName>
    </recommendedName>
</protein>